<sequence length="85" mass="9789">MTAELRNGFLLSMSAWMFVGLVGLFVLGHFSIETYFTVSFIGLVAMMQLYAPTTERPTWWQGLMWVEAACFLVFGYIVYLRIVTF</sequence>
<dbReference type="Proteomes" id="UP000308037">
    <property type="component" value="Unassembled WGS sequence"/>
</dbReference>
<gene>
    <name evidence="2" type="ORF">DM868_06445</name>
</gene>
<organism evidence="2 3">
    <name type="scientific">Natronomonas salsuginis</name>
    <dbReference type="NCBI Taxonomy" id="2217661"/>
    <lineage>
        <taxon>Archaea</taxon>
        <taxon>Methanobacteriati</taxon>
        <taxon>Methanobacteriota</taxon>
        <taxon>Stenosarchaea group</taxon>
        <taxon>Halobacteria</taxon>
        <taxon>Halobacteriales</taxon>
        <taxon>Natronomonadaceae</taxon>
        <taxon>Natronomonas</taxon>
    </lineage>
</organism>
<evidence type="ECO:0000256" key="1">
    <source>
        <dbReference type="SAM" id="Phobius"/>
    </source>
</evidence>
<dbReference type="EMBL" id="QKNX01000002">
    <property type="protein sequence ID" value="TKR26129.1"/>
    <property type="molecule type" value="Genomic_DNA"/>
</dbReference>
<dbReference type="AlphaFoldDB" id="A0A4U5JJ65"/>
<evidence type="ECO:0000313" key="2">
    <source>
        <dbReference type="EMBL" id="TKR26129.1"/>
    </source>
</evidence>
<comment type="caution">
    <text evidence="2">The sequence shown here is derived from an EMBL/GenBank/DDBJ whole genome shotgun (WGS) entry which is preliminary data.</text>
</comment>
<keyword evidence="1" id="KW-1133">Transmembrane helix</keyword>
<feature type="transmembrane region" description="Helical" evidence="1">
    <location>
        <begin position="63"/>
        <end position="82"/>
    </location>
</feature>
<name>A0A4U5JJ65_9EURY</name>
<reference evidence="2 3" key="1">
    <citation type="submission" date="2019-04" db="EMBL/GenBank/DDBJ databases">
        <title>Natronomonas sp. F20-122 a newhaloarchaeon isolated from a saline saltern of Isla Bacuta, Huelva, Spain.</title>
        <authorList>
            <person name="Duran-Viseras A."/>
            <person name="Sanchez-Porro C."/>
            <person name="Ventosa A."/>
        </authorList>
    </citation>
    <scope>NUCLEOTIDE SEQUENCE [LARGE SCALE GENOMIC DNA]</scope>
    <source>
        <strain evidence="2 3">F20-122</strain>
    </source>
</reference>
<keyword evidence="1" id="KW-0812">Transmembrane</keyword>
<dbReference type="OrthoDB" id="146654at2157"/>
<proteinExistence type="predicted"/>
<keyword evidence="3" id="KW-1185">Reference proteome</keyword>
<accession>A0A4U5JJ65</accession>
<dbReference type="Pfam" id="PF26161">
    <property type="entry name" value="DUF8044"/>
    <property type="match status" value="1"/>
</dbReference>
<protein>
    <submittedName>
        <fullName evidence="2">Uncharacterized protein</fullName>
    </submittedName>
</protein>
<dbReference type="InterPro" id="IPR058357">
    <property type="entry name" value="DUF8044"/>
</dbReference>
<evidence type="ECO:0000313" key="3">
    <source>
        <dbReference type="Proteomes" id="UP000308037"/>
    </source>
</evidence>
<keyword evidence="1" id="KW-0472">Membrane</keyword>
<dbReference type="RefSeq" id="WP_137276046.1">
    <property type="nucleotide sequence ID" value="NZ_QKNX01000002.1"/>
</dbReference>